<dbReference type="NCBIfam" id="NF011987">
    <property type="entry name" value="PRK15446.2-3"/>
    <property type="match status" value="1"/>
</dbReference>
<dbReference type="NCBIfam" id="NF011984">
    <property type="entry name" value="PRK15446.1-5"/>
    <property type="match status" value="1"/>
</dbReference>
<dbReference type="NCBIfam" id="NF011983">
    <property type="entry name" value="PRK15446.1-4"/>
    <property type="match status" value="1"/>
</dbReference>
<dbReference type="InterPro" id="IPR012696">
    <property type="entry name" value="PhnM"/>
</dbReference>
<dbReference type="Pfam" id="PF07969">
    <property type="entry name" value="Amidohydro_3"/>
    <property type="match status" value="1"/>
</dbReference>
<evidence type="ECO:0000313" key="2">
    <source>
        <dbReference type="EMBL" id="MFC3705178.1"/>
    </source>
</evidence>
<protein>
    <submittedName>
        <fullName evidence="2">Alpha-D-ribose 1-methylphosphonate 5-triphosphate diphosphatase</fullName>
        <ecNumber evidence="2">3.6.1.63</ecNumber>
    </submittedName>
</protein>
<sequence length="380" mass="40321">MNGGSVVFRNARIVLADEIVEGSVVVADGRIAAIDAGPARSGEDLGGDYLIAGLIELHTDHLENHYRPRPGVFWDPLAALHAHDAQIAGSGITTVFDAVRIGSDTDLPDMLAHAQKLVGAVREGRDAGWLRAEHFIHLRCELPSHDVIAHFEALADHPATRLASLMDHTPGQRQFRSIADYKRFYARQLGHSAAEGDAYIAARLAEHERYAGANRRAIVARAHELGLALASHDDATLAHVEEAAADRIAIAEFPTTLEAASAAHDAGLAILMGAPNVVRGKSHSGNISATDLVAAGLLDILSSDYVPFALLQAAFVLPGRVEGLTLPRALATVTGNPARAAGLDDRGEIAPGKRADLVRVAADAPLPVVRGVWREGRRVS</sequence>
<gene>
    <name evidence="2" type="ORF">ACFOOL_10465</name>
</gene>
<feature type="domain" description="Amidohydrolase 3" evidence="1">
    <location>
        <begin position="159"/>
        <end position="379"/>
    </location>
</feature>
<dbReference type="PIRSF" id="PIRSF038971">
    <property type="entry name" value="PhnM"/>
    <property type="match status" value="1"/>
</dbReference>
<dbReference type="EC" id="3.6.1.63" evidence="2"/>
<dbReference type="Gene3D" id="3.20.20.140">
    <property type="entry name" value="Metal-dependent hydrolases"/>
    <property type="match status" value="2"/>
</dbReference>
<comment type="caution">
    <text evidence="2">The sequence shown here is derived from an EMBL/GenBank/DDBJ whole genome shotgun (WGS) entry which is preliminary data.</text>
</comment>
<dbReference type="SUPFAM" id="SSF51338">
    <property type="entry name" value="Composite domain of metallo-dependent hydrolases"/>
    <property type="match status" value="1"/>
</dbReference>
<dbReference type="Proteomes" id="UP001595613">
    <property type="component" value="Unassembled WGS sequence"/>
</dbReference>
<proteinExistence type="predicted"/>
<dbReference type="Gene3D" id="2.30.40.10">
    <property type="entry name" value="Urease, subunit C, domain 1"/>
    <property type="match status" value="1"/>
</dbReference>
<dbReference type="InterPro" id="IPR032466">
    <property type="entry name" value="Metal_Hydrolase"/>
</dbReference>
<keyword evidence="3" id="KW-1185">Reference proteome</keyword>
<reference evidence="3" key="1">
    <citation type="journal article" date="2019" name="Int. J. Syst. Evol. Microbiol.">
        <title>The Global Catalogue of Microorganisms (GCM) 10K type strain sequencing project: providing services to taxonomists for standard genome sequencing and annotation.</title>
        <authorList>
            <consortium name="The Broad Institute Genomics Platform"/>
            <consortium name="The Broad Institute Genome Sequencing Center for Infectious Disease"/>
            <person name="Wu L."/>
            <person name="Ma J."/>
        </authorList>
    </citation>
    <scope>NUCLEOTIDE SEQUENCE [LARGE SCALE GENOMIC DNA]</scope>
    <source>
        <strain evidence="3">KCTC 42281</strain>
    </source>
</reference>
<evidence type="ECO:0000259" key="1">
    <source>
        <dbReference type="Pfam" id="PF07969"/>
    </source>
</evidence>
<dbReference type="InterPro" id="IPR051781">
    <property type="entry name" value="Metallo-dep_Hydrolase"/>
</dbReference>
<accession>A0ABV7X3J8</accession>
<dbReference type="InterPro" id="IPR011059">
    <property type="entry name" value="Metal-dep_hydrolase_composite"/>
</dbReference>
<dbReference type="NCBIfam" id="TIGR02318">
    <property type="entry name" value="phosphono_phnM"/>
    <property type="match status" value="1"/>
</dbReference>
<organism evidence="2 3">
    <name type="scientific">Devosia honganensis</name>
    <dbReference type="NCBI Taxonomy" id="1610527"/>
    <lineage>
        <taxon>Bacteria</taxon>
        <taxon>Pseudomonadati</taxon>
        <taxon>Pseudomonadota</taxon>
        <taxon>Alphaproteobacteria</taxon>
        <taxon>Hyphomicrobiales</taxon>
        <taxon>Devosiaceae</taxon>
        <taxon>Devosia</taxon>
    </lineage>
</organism>
<dbReference type="GO" id="GO:0016787">
    <property type="term" value="F:hydrolase activity"/>
    <property type="evidence" value="ECO:0007669"/>
    <property type="project" value="UniProtKB-KW"/>
</dbReference>
<dbReference type="RefSeq" id="WP_380096918.1">
    <property type="nucleotide sequence ID" value="NZ_JBHRYD010000007.1"/>
</dbReference>
<dbReference type="InterPro" id="IPR013108">
    <property type="entry name" value="Amidohydro_3"/>
</dbReference>
<dbReference type="EMBL" id="JBHRYD010000007">
    <property type="protein sequence ID" value="MFC3705178.1"/>
    <property type="molecule type" value="Genomic_DNA"/>
</dbReference>
<name>A0ABV7X3J8_9HYPH</name>
<dbReference type="NCBIfam" id="NF011981">
    <property type="entry name" value="PRK15446.1-2"/>
    <property type="match status" value="1"/>
</dbReference>
<dbReference type="CDD" id="cd01306">
    <property type="entry name" value="PhnM"/>
    <property type="match status" value="1"/>
</dbReference>
<dbReference type="NCBIfam" id="NF011990">
    <property type="entry name" value="PRK15446.2-6"/>
    <property type="match status" value="1"/>
</dbReference>
<dbReference type="PANTHER" id="PTHR43135">
    <property type="entry name" value="ALPHA-D-RIBOSE 1-METHYLPHOSPHONATE 5-TRIPHOSPHATE DIPHOSPHATASE"/>
    <property type="match status" value="1"/>
</dbReference>
<dbReference type="SUPFAM" id="SSF51556">
    <property type="entry name" value="Metallo-dependent hydrolases"/>
    <property type="match status" value="1"/>
</dbReference>
<evidence type="ECO:0000313" key="3">
    <source>
        <dbReference type="Proteomes" id="UP001595613"/>
    </source>
</evidence>
<dbReference type="PANTHER" id="PTHR43135:SF3">
    <property type="entry name" value="ALPHA-D-RIBOSE 1-METHYLPHOSPHONATE 5-TRIPHOSPHATE DIPHOSPHATASE"/>
    <property type="match status" value="1"/>
</dbReference>
<keyword evidence="2" id="KW-0378">Hydrolase</keyword>